<dbReference type="GO" id="GO:0031956">
    <property type="term" value="F:medium-chain fatty acid-CoA ligase activity"/>
    <property type="evidence" value="ECO:0007669"/>
    <property type="project" value="TreeGrafter"/>
</dbReference>
<comment type="caution">
    <text evidence="3">The sequence shown here is derived from an EMBL/GenBank/DDBJ whole genome shotgun (WGS) entry which is preliminary data.</text>
</comment>
<reference evidence="3" key="1">
    <citation type="submission" date="2023-10" db="EMBL/GenBank/DDBJ databases">
        <authorList>
            <person name="Hackl T."/>
        </authorList>
    </citation>
    <scope>NUCLEOTIDE SEQUENCE</scope>
</reference>
<keyword evidence="4" id="KW-1185">Reference proteome</keyword>
<protein>
    <submittedName>
        <fullName evidence="3">Uu.00g065150.m01.CDS01</fullName>
    </submittedName>
</protein>
<accession>A0AAI8VUI2</accession>
<evidence type="ECO:0000259" key="2">
    <source>
        <dbReference type="Pfam" id="PF13193"/>
    </source>
</evidence>
<feature type="domain" description="AMP-binding enzyme C-terminal" evidence="2">
    <location>
        <begin position="113"/>
        <end position="171"/>
    </location>
</feature>
<proteinExistence type="predicted"/>
<evidence type="ECO:0000313" key="4">
    <source>
        <dbReference type="Proteomes" id="UP001295740"/>
    </source>
</evidence>
<dbReference type="Proteomes" id="UP001295740">
    <property type="component" value="Unassembled WGS sequence"/>
</dbReference>
<dbReference type="EMBL" id="CAUWAG010000018">
    <property type="protein sequence ID" value="CAJ2510890.1"/>
    <property type="molecule type" value="Genomic_DNA"/>
</dbReference>
<evidence type="ECO:0000259" key="1">
    <source>
        <dbReference type="Pfam" id="PF00501"/>
    </source>
</evidence>
<feature type="domain" description="AMP-dependent synthetase/ligase" evidence="1">
    <location>
        <begin position="1"/>
        <end position="64"/>
    </location>
</feature>
<dbReference type="Pfam" id="PF00501">
    <property type="entry name" value="AMP-binding"/>
    <property type="match status" value="1"/>
</dbReference>
<dbReference type="GO" id="GO:0006631">
    <property type="term" value="P:fatty acid metabolic process"/>
    <property type="evidence" value="ECO:0007669"/>
    <property type="project" value="TreeGrafter"/>
</dbReference>
<dbReference type="PANTHER" id="PTHR43201:SF30">
    <property type="entry name" value="AMP-DEPENDENT SYNTHETASE_LIGASE DOMAIN-CONTAINING PROTEIN"/>
    <property type="match status" value="1"/>
</dbReference>
<dbReference type="InterPro" id="IPR042099">
    <property type="entry name" value="ANL_N_sf"/>
</dbReference>
<sequence length="207" mass="22665">MTELSAVSFMTTPSRVSLLDDRSSVGTLLPHTSAKVVDEDMNTLPPDTRGELLVSGYLVFKGYYSNAEKTKEALVTDGQGRKWLRTGDLATWSPSGACTVVGRSKDMIKKELHPGIAAAAVVGVRDARWGETVGAFLQRQQHDFNAQSKDVKIWLRKRIAPHKVPDHLFWIGEDPGVPGEFPVNASGKVLKNELGVVANRLLNKEEA</sequence>
<dbReference type="Gene3D" id="3.30.300.30">
    <property type="match status" value="1"/>
</dbReference>
<dbReference type="Pfam" id="PF13193">
    <property type="entry name" value="AMP-binding_C"/>
    <property type="match status" value="1"/>
</dbReference>
<organism evidence="3 4">
    <name type="scientific">Anthostomella pinea</name>
    <dbReference type="NCBI Taxonomy" id="933095"/>
    <lineage>
        <taxon>Eukaryota</taxon>
        <taxon>Fungi</taxon>
        <taxon>Dikarya</taxon>
        <taxon>Ascomycota</taxon>
        <taxon>Pezizomycotina</taxon>
        <taxon>Sordariomycetes</taxon>
        <taxon>Xylariomycetidae</taxon>
        <taxon>Xylariales</taxon>
        <taxon>Xylariaceae</taxon>
        <taxon>Anthostomella</taxon>
    </lineage>
</organism>
<dbReference type="Gene3D" id="3.40.50.12780">
    <property type="entry name" value="N-terminal domain of ligase-like"/>
    <property type="match status" value="1"/>
</dbReference>
<dbReference type="InterPro" id="IPR025110">
    <property type="entry name" value="AMP-bd_C"/>
</dbReference>
<dbReference type="AlphaFoldDB" id="A0AAI8VUI2"/>
<dbReference type="InterPro" id="IPR000873">
    <property type="entry name" value="AMP-dep_synth/lig_dom"/>
</dbReference>
<dbReference type="SUPFAM" id="SSF56801">
    <property type="entry name" value="Acetyl-CoA synthetase-like"/>
    <property type="match status" value="1"/>
</dbReference>
<gene>
    <name evidence="3" type="ORF">KHLLAP_LOCUS11358</name>
</gene>
<evidence type="ECO:0000313" key="3">
    <source>
        <dbReference type="EMBL" id="CAJ2510890.1"/>
    </source>
</evidence>
<dbReference type="InterPro" id="IPR045851">
    <property type="entry name" value="AMP-bd_C_sf"/>
</dbReference>
<name>A0AAI8VUI2_9PEZI</name>
<dbReference type="PANTHER" id="PTHR43201">
    <property type="entry name" value="ACYL-COA SYNTHETASE"/>
    <property type="match status" value="1"/>
</dbReference>